<protein>
    <submittedName>
        <fullName evidence="2">Uncharacterized protein</fullName>
    </submittedName>
</protein>
<feature type="transmembrane region" description="Helical" evidence="1">
    <location>
        <begin position="5"/>
        <end position="25"/>
    </location>
</feature>
<dbReference type="RefSeq" id="WP_314511463.1">
    <property type="nucleotide sequence ID" value="NZ_JASJOU010000004.1"/>
</dbReference>
<keyword evidence="1" id="KW-0812">Transmembrane</keyword>
<evidence type="ECO:0000313" key="3">
    <source>
        <dbReference type="Proteomes" id="UP001232063"/>
    </source>
</evidence>
<keyword evidence="3" id="KW-1185">Reference proteome</keyword>
<accession>A0AAE3UGP4</accession>
<keyword evidence="1" id="KW-1133">Transmembrane helix</keyword>
<dbReference type="Proteomes" id="UP001232063">
    <property type="component" value="Unassembled WGS sequence"/>
</dbReference>
<proteinExistence type="predicted"/>
<dbReference type="EMBL" id="JASJOU010000004">
    <property type="protein sequence ID" value="MDJ1501813.1"/>
    <property type="molecule type" value="Genomic_DNA"/>
</dbReference>
<organism evidence="2 3">
    <name type="scientific">Xanthocytophaga agilis</name>
    <dbReference type="NCBI Taxonomy" id="3048010"/>
    <lineage>
        <taxon>Bacteria</taxon>
        <taxon>Pseudomonadati</taxon>
        <taxon>Bacteroidota</taxon>
        <taxon>Cytophagia</taxon>
        <taxon>Cytophagales</taxon>
        <taxon>Rhodocytophagaceae</taxon>
        <taxon>Xanthocytophaga</taxon>
    </lineage>
</organism>
<keyword evidence="1" id="KW-0472">Membrane</keyword>
<reference evidence="2" key="1">
    <citation type="submission" date="2023-05" db="EMBL/GenBank/DDBJ databases">
        <authorList>
            <person name="Zhang X."/>
        </authorList>
    </citation>
    <scope>NUCLEOTIDE SEQUENCE</scope>
    <source>
        <strain evidence="2">BD1B2-1</strain>
    </source>
</reference>
<evidence type="ECO:0000256" key="1">
    <source>
        <dbReference type="SAM" id="Phobius"/>
    </source>
</evidence>
<sequence>MFKLLIKLFCVFLFIISGILFFFYLKTYNLPYNSEGRYFDPEHDVVHHEQVVIPYLVISIFLFIVSVVLFIFQAKLDKK</sequence>
<comment type="caution">
    <text evidence="2">The sequence shown here is derived from an EMBL/GenBank/DDBJ whole genome shotgun (WGS) entry which is preliminary data.</text>
</comment>
<name>A0AAE3UGP4_9BACT</name>
<evidence type="ECO:0000313" key="2">
    <source>
        <dbReference type="EMBL" id="MDJ1501813.1"/>
    </source>
</evidence>
<gene>
    <name evidence="2" type="ORF">QNI22_14190</name>
</gene>
<dbReference type="AlphaFoldDB" id="A0AAE3UGP4"/>
<feature type="transmembrane region" description="Helical" evidence="1">
    <location>
        <begin position="52"/>
        <end position="72"/>
    </location>
</feature>